<name>A0A0E0HM64_ORYNI</name>
<dbReference type="Proteomes" id="UP000006591">
    <property type="component" value="Chromosome 6"/>
</dbReference>
<feature type="compositionally biased region" description="Basic residues" evidence="1">
    <location>
        <begin position="133"/>
        <end position="143"/>
    </location>
</feature>
<evidence type="ECO:0000256" key="1">
    <source>
        <dbReference type="SAM" id="MobiDB-lite"/>
    </source>
</evidence>
<dbReference type="EnsemblPlants" id="ONIVA06G07210.1">
    <property type="protein sequence ID" value="ONIVA06G07210.1"/>
    <property type="gene ID" value="ONIVA06G07210"/>
</dbReference>
<keyword evidence="3" id="KW-1185">Reference proteome</keyword>
<organism evidence="2">
    <name type="scientific">Oryza nivara</name>
    <name type="common">Indian wild rice</name>
    <name type="synonym">Oryza sativa f. spontanea</name>
    <dbReference type="NCBI Taxonomy" id="4536"/>
    <lineage>
        <taxon>Eukaryota</taxon>
        <taxon>Viridiplantae</taxon>
        <taxon>Streptophyta</taxon>
        <taxon>Embryophyta</taxon>
        <taxon>Tracheophyta</taxon>
        <taxon>Spermatophyta</taxon>
        <taxon>Magnoliopsida</taxon>
        <taxon>Liliopsida</taxon>
        <taxon>Poales</taxon>
        <taxon>Poaceae</taxon>
        <taxon>BOP clade</taxon>
        <taxon>Oryzoideae</taxon>
        <taxon>Oryzeae</taxon>
        <taxon>Oryzinae</taxon>
        <taxon>Oryza</taxon>
    </lineage>
</organism>
<accession>A0A0E0HM64</accession>
<sequence>MSPNRTSRARWEGEEGRGAGRRRGNKRGGESTVSCDALELADQLAVAGDVYREAAGGCNVCDGGAAGQQPPPVVMASGNNDRHGMSSATTSRIGLRSQDEIGVQPNARNYYRCSAAGCAASRSGWSATATTRALRRHQLRRRPPPPAPLREPRGHGGCGRGLVGTLMVATIVVDVCCCCFSGASAAEPIEDYVKTSADG</sequence>
<dbReference type="HOGENOM" id="CLU_118799_0_0_1"/>
<feature type="compositionally biased region" description="Basic and acidic residues" evidence="1">
    <location>
        <begin position="9"/>
        <end position="18"/>
    </location>
</feature>
<evidence type="ECO:0000313" key="2">
    <source>
        <dbReference type="EnsemblPlants" id="ONIVA06G07210.1"/>
    </source>
</evidence>
<feature type="region of interest" description="Disordered" evidence="1">
    <location>
        <begin position="133"/>
        <end position="156"/>
    </location>
</feature>
<dbReference type="AlphaFoldDB" id="A0A0E0HM64"/>
<proteinExistence type="predicted"/>
<dbReference type="Gramene" id="ONIVA06G07210.1">
    <property type="protein sequence ID" value="ONIVA06G07210.1"/>
    <property type="gene ID" value="ONIVA06G07210"/>
</dbReference>
<reference evidence="2" key="1">
    <citation type="submission" date="2015-04" db="UniProtKB">
        <authorList>
            <consortium name="EnsemblPlants"/>
        </authorList>
    </citation>
    <scope>IDENTIFICATION</scope>
    <source>
        <strain evidence="2">SL10</strain>
    </source>
</reference>
<protein>
    <submittedName>
        <fullName evidence="2">Uncharacterized protein</fullName>
    </submittedName>
</protein>
<feature type="region of interest" description="Disordered" evidence="1">
    <location>
        <begin position="1"/>
        <end position="32"/>
    </location>
</feature>
<reference evidence="2" key="2">
    <citation type="submission" date="2018-04" db="EMBL/GenBank/DDBJ databases">
        <title>OnivRS2 (Oryza nivara Reference Sequence Version 2).</title>
        <authorList>
            <person name="Zhang J."/>
            <person name="Kudrna D."/>
            <person name="Lee S."/>
            <person name="Talag J."/>
            <person name="Rajasekar S."/>
            <person name="Welchert J."/>
            <person name="Hsing Y.-I."/>
            <person name="Wing R.A."/>
        </authorList>
    </citation>
    <scope>NUCLEOTIDE SEQUENCE [LARGE SCALE GENOMIC DNA]</scope>
    <source>
        <strain evidence="2">SL10</strain>
    </source>
</reference>
<evidence type="ECO:0000313" key="3">
    <source>
        <dbReference type="Proteomes" id="UP000006591"/>
    </source>
</evidence>